<accession>A0A6J7DHY3</accession>
<reference evidence="2" key="1">
    <citation type="submission" date="2020-05" db="EMBL/GenBank/DDBJ databases">
        <authorList>
            <person name="Chiriac C."/>
            <person name="Salcher M."/>
            <person name="Ghai R."/>
            <person name="Kavagutti S V."/>
        </authorList>
    </citation>
    <scope>NUCLEOTIDE SEQUENCE</scope>
</reference>
<feature type="domain" description="NERD" evidence="1">
    <location>
        <begin position="16"/>
        <end position="107"/>
    </location>
</feature>
<gene>
    <name evidence="2" type="ORF">UFOPK3402_00665</name>
</gene>
<dbReference type="InterPro" id="IPR027417">
    <property type="entry name" value="P-loop_NTPase"/>
</dbReference>
<proteinExistence type="predicted"/>
<dbReference type="InterPro" id="IPR011528">
    <property type="entry name" value="NERD"/>
</dbReference>
<organism evidence="2">
    <name type="scientific">freshwater metagenome</name>
    <dbReference type="NCBI Taxonomy" id="449393"/>
    <lineage>
        <taxon>unclassified sequences</taxon>
        <taxon>metagenomes</taxon>
        <taxon>ecological metagenomes</taxon>
    </lineage>
</organism>
<dbReference type="CDD" id="cd01120">
    <property type="entry name" value="RecA-like_superfamily"/>
    <property type="match status" value="1"/>
</dbReference>
<dbReference type="AlphaFoldDB" id="A0A6J7DHY3"/>
<dbReference type="Pfam" id="PF08378">
    <property type="entry name" value="NERD"/>
    <property type="match status" value="1"/>
</dbReference>
<sequence length="550" mass="60205">MGPRSIPAQPMFADDSERLVWEALRRTLRDGDVLLHGVRFTDHEHGEVEIDLLVLMPDLGAAVIEVKGGHVTFSDGAWWQSDAYGVHPIDPVTQARNGVYSLKRFLQHQPTWSRGALRAAWLLALPYTPVNAALGPEARREIVIGLGDEADAAVMVYEQLSGPAMQARTPGDGWVDSALELLLGCRDEPGEILGRTAARLRHVDQLTEAQAALLGVVRLNPHLEIIGSAGTGKTWLAIEQARRWAEAGERVCFVSYGRGVIEMVRRAMADLPAAQQPAYLGTFHQLGYRWGAQADAESGSEFWENEAPAQMAAAATALDDASRFTAFVVDEAQDFADSWWTALLASAASDSFRLAVFRDDEQAVFNDRKGRPDLPLVRLSLDENLRNARQIVDTFRPLLAAPVTARGGDGFPVEYVACAADGALDTVDDVIETLLEERGWLPEHIAVVTTKHRHAVQIEQADDKVAYWDDLWSANNVFYSTVSGFKGLERPVVILAVNGFHTGVDPRSVLYSGMSRARDLLIIVGPPDDLAAVLDAKSIRRLMRGALHSG</sequence>
<dbReference type="EMBL" id="CAFBLS010000063">
    <property type="protein sequence ID" value="CAB4870602.1"/>
    <property type="molecule type" value="Genomic_DNA"/>
</dbReference>
<evidence type="ECO:0000259" key="1">
    <source>
        <dbReference type="Pfam" id="PF08378"/>
    </source>
</evidence>
<protein>
    <submittedName>
        <fullName evidence="2">Unannotated protein</fullName>
    </submittedName>
</protein>
<name>A0A6J7DHY3_9ZZZZ</name>
<evidence type="ECO:0000313" key="2">
    <source>
        <dbReference type="EMBL" id="CAB4870602.1"/>
    </source>
</evidence>
<dbReference type="SUPFAM" id="SSF52540">
    <property type="entry name" value="P-loop containing nucleoside triphosphate hydrolases"/>
    <property type="match status" value="1"/>
</dbReference>
<dbReference type="Gene3D" id="3.40.50.300">
    <property type="entry name" value="P-loop containing nucleotide triphosphate hydrolases"/>
    <property type="match status" value="2"/>
</dbReference>